<dbReference type="RefSeq" id="XP_008244071.1">
    <property type="nucleotide sequence ID" value="XM_008245849.1"/>
</dbReference>
<evidence type="ECO:0000256" key="12">
    <source>
        <dbReference type="RuleBase" id="RU362132"/>
    </source>
</evidence>
<comment type="cofactor">
    <cofactor evidence="3">
        <name>thiamine diphosphate</name>
        <dbReference type="ChEBI" id="CHEBI:58937"/>
    </cofactor>
</comment>
<comment type="catalytic activity">
    <reaction evidence="1">
        <text>a 2-oxocarboxylate + H(+) = an aldehyde + CO2</text>
        <dbReference type="Rhea" id="RHEA:11628"/>
        <dbReference type="ChEBI" id="CHEBI:15378"/>
        <dbReference type="ChEBI" id="CHEBI:16526"/>
        <dbReference type="ChEBI" id="CHEBI:17478"/>
        <dbReference type="ChEBI" id="CHEBI:35179"/>
        <dbReference type="EC" id="4.1.1.1"/>
    </reaction>
</comment>
<evidence type="ECO:0000259" key="13">
    <source>
        <dbReference type="Pfam" id="PF00205"/>
    </source>
</evidence>
<dbReference type="Gene3D" id="3.40.50.970">
    <property type="match status" value="2"/>
</dbReference>
<comment type="cofactor">
    <cofactor evidence="2">
        <name>a metal cation</name>
        <dbReference type="ChEBI" id="CHEBI:25213"/>
    </cofactor>
</comment>
<dbReference type="InterPro" id="IPR029035">
    <property type="entry name" value="DHS-like_NAD/FAD-binding_dom"/>
</dbReference>
<dbReference type="PIRSF" id="PIRSF036565">
    <property type="entry name" value="Pyruvt_ip_decrb"/>
    <property type="match status" value="1"/>
</dbReference>
<evidence type="ECO:0000256" key="6">
    <source>
        <dbReference type="ARBA" id="ARBA00013202"/>
    </source>
</evidence>
<dbReference type="InterPro" id="IPR012110">
    <property type="entry name" value="PDC/IPDC-like"/>
</dbReference>
<evidence type="ECO:0000256" key="3">
    <source>
        <dbReference type="ARBA" id="ARBA00001964"/>
    </source>
</evidence>
<dbReference type="SUPFAM" id="SSF52518">
    <property type="entry name" value="Thiamin diphosphate-binding fold (THDP-binding)"/>
    <property type="match status" value="2"/>
</dbReference>
<keyword evidence="9" id="KW-0460">Magnesium</keyword>
<dbReference type="InterPro" id="IPR012001">
    <property type="entry name" value="Thiamin_PyroP_enz_TPP-bd_dom"/>
</dbReference>
<dbReference type="CDD" id="cd07038">
    <property type="entry name" value="TPP_PYR_PDC_IPDC_like"/>
    <property type="match status" value="1"/>
</dbReference>
<sequence>MDTKNGALDVCNKKTTRTDVVLNPQHDVGSISTMQKYSVPSSNSSNASLGSYLARRLLQIGVTDVFSVPGDSNLTLLDHLIAEPGLTNICCCNELNAGYAADGYGRSRGVGSCVVTFTVGGLSVLNAIAGAYSEDLPVICIVGGPNSNDYGADNRILHHTIGSPDFSQELRCFQNVTCNQAVINNLEGAEELIDTAISTALKESKPVYISISCNLAGIPHPTFSPEPIPISLSLPGKLCNQMALEAAVEAAADLLDKAVKPVLVGGPILRVAQGVDDFAELADASGYALAVMPSAKGIVLEHHPHFIGTYWGSVSTAFCSEIVESADAYLFAGPVFNDTISVGYTALFKKEKAIIVQLDRVTIGNGPAFGCVLMKDFIKALAKRHTYNMTAYENYQRIFVPDGQPLKCGPRESLRVNVLFQHIQKMLSSQTAVIAETGDSWFNFQKLKLPPGCQYESQMQYGSIGWSVGATLGYAQAAPTKRVIAFIGDGSFQMTAQDVSTMLRNRQRSIIFLMNNGGYTIEVEIHDGPYKVIKNWNYTGLVDAIHNGEGKCWTAKVHCEEELMEAIEVAEGEKKECLCFIEVIVHKDDTSKELLQWGSRAAAASSRPPSPCQ</sequence>
<evidence type="ECO:0000256" key="5">
    <source>
        <dbReference type="ARBA" id="ARBA00011881"/>
    </source>
</evidence>
<dbReference type="InterPro" id="IPR011766">
    <property type="entry name" value="TPP_enzyme_TPP-bd"/>
</dbReference>
<comment type="similarity">
    <text evidence="4 12">Belongs to the TPP enzyme family.</text>
</comment>
<dbReference type="InterPro" id="IPR029061">
    <property type="entry name" value="THDP-binding"/>
</dbReference>
<protein>
    <recommendedName>
        <fullName evidence="6">pyruvate decarboxylase</fullName>
        <ecNumber evidence="6">4.1.1.1</ecNumber>
    </recommendedName>
</protein>
<dbReference type="Pfam" id="PF02776">
    <property type="entry name" value="TPP_enzyme_N"/>
    <property type="match status" value="1"/>
</dbReference>
<organism evidence="16 17">
    <name type="scientific">Prunus mume</name>
    <name type="common">Japanese apricot</name>
    <name type="synonym">Armeniaca mume</name>
    <dbReference type="NCBI Taxonomy" id="102107"/>
    <lineage>
        <taxon>Eukaryota</taxon>
        <taxon>Viridiplantae</taxon>
        <taxon>Streptophyta</taxon>
        <taxon>Embryophyta</taxon>
        <taxon>Tracheophyta</taxon>
        <taxon>Spermatophyta</taxon>
        <taxon>Magnoliopsida</taxon>
        <taxon>eudicotyledons</taxon>
        <taxon>Gunneridae</taxon>
        <taxon>Pentapetalae</taxon>
        <taxon>rosids</taxon>
        <taxon>fabids</taxon>
        <taxon>Rosales</taxon>
        <taxon>Rosaceae</taxon>
        <taxon>Amygdaloideae</taxon>
        <taxon>Amygdaleae</taxon>
        <taxon>Prunus</taxon>
    </lineage>
</organism>
<reference evidence="17" key="2">
    <citation type="submission" date="2025-08" db="UniProtKB">
        <authorList>
            <consortium name="RefSeq"/>
        </authorList>
    </citation>
    <scope>IDENTIFICATION</scope>
</reference>
<dbReference type="InterPro" id="IPR047213">
    <property type="entry name" value="TPP_PYR_PDC_IPDC-like"/>
</dbReference>
<evidence type="ECO:0000256" key="9">
    <source>
        <dbReference type="ARBA" id="ARBA00022842"/>
    </source>
</evidence>
<evidence type="ECO:0000256" key="4">
    <source>
        <dbReference type="ARBA" id="ARBA00007812"/>
    </source>
</evidence>
<feature type="domain" description="Thiamine pyrophosphate enzyme central" evidence="13">
    <location>
        <begin position="248"/>
        <end position="367"/>
    </location>
</feature>
<evidence type="ECO:0000259" key="14">
    <source>
        <dbReference type="Pfam" id="PF02775"/>
    </source>
</evidence>
<evidence type="ECO:0000256" key="11">
    <source>
        <dbReference type="ARBA" id="ARBA00023239"/>
    </source>
</evidence>
<dbReference type="PROSITE" id="PS00187">
    <property type="entry name" value="TPP_ENZYMES"/>
    <property type="match status" value="1"/>
</dbReference>
<comment type="subunit">
    <text evidence="5">Homotetramer.</text>
</comment>
<dbReference type="PANTHER" id="PTHR43452">
    <property type="entry name" value="PYRUVATE DECARBOXYLASE"/>
    <property type="match status" value="1"/>
</dbReference>
<evidence type="ECO:0000313" key="17">
    <source>
        <dbReference type="RefSeq" id="XP_008244071.1"/>
    </source>
</evidence>
<accession>A0ABM0PT45</accession>
<keyword evidence="11" id="KW-0456">Lyase</keyword>
<name>A0ABM0PT45_PRUMU</name>
<evidence type="ECO:0000256" key="8">
    <source>
        <dbReference type="ARBA" id="ARBA00022793"/>
    </source>
</evidence>
<proteinExistence type="inferred from homology"/>
<dbReference type="EC" id="4.1.1.1" evidence="6"/>
<dbReference type="Proteomes" id="UP000694861">
    <property type="component" value="Linkage group LG1"/>
</dbReference>
<feature type="domain" description="Thiamine pyrophosphate enzyme N-terminal TPP-binding" evidence="15">
    <location>
        <begin position="49"/>
        <end position="158"/>
    </location>
</feature>
<dbReference type="InterPro" id="IPR012000">
    <property type="entry name" value="Thiamin_PyroP_enz_cen_dom"/>
</dbReference>
<dbReference type="Pfam" id="PF02775">
    <property type="entry name" value="TPP_enzyme_C"/>
    <property type="match status" value="1"/>
</dbReference>
<keyword evidence="10 12" id="KW-0786">Thiamine pyrophosphate</keyword>
<keyword evidence="8" id="KW-0210">Decarboxylase</keyword>
<evidence type="ECO:0000256" key="2">
    <source>
        <dbReference type="ARBA" id="ARBA00001920"/>
    </source>
</evidence>
<dbReference type="GeneID" id="103342233"/>
<dbReference type="Gene3D" id="3.40.50.1220">
    <property type="entry name" value="TPP-binding domain"/>
    <property type="match status" value="1"/>
</dbReference>
<evidence type="ECO:0000256" key="1">
    <source>
        <dbReference type="ARBA" id="ARBA00001041"/>
    </source>
</evidence>
<evidence type="ECO:0000256" key="7">
    <source>
        <dbReference type="ARBA" id="ARBA00022723"/>
    </source>
</evidence>
<dbReference type="PANTHER" id="PTHR43452:SF6">
    <property type="entry name" value="PYRUVATE DECARBOXYLASE 2"/>
    <property type="match status" value="1"/>
</dbReference>
<evidence type="ECO:0000256" key="10">
    <source>
        <dbReference type="ARBA" id="ARBA00023052"/>
    </source>
</evidence>
<dbReference type="Pfam" id="PF00205">
    <property type="entry name" value="TPP_enzyme_M"/>
    <property type="match status" value="1"/>
</dbReference>
<dbReference type="CDD" id="cd02005">
    <property type="entry name" value="TPP_PDC_IPDC"/>
    <property type="match status" value="1"/>
</dbReference>
<dbReference type="InterPro" id="IPR047214">
    <property type="entry name" value="TPP_PDC_IPDC"/>
</dbReference>
<keyword evidence="7" id="KW-0479">Metal-binding</keyword>
<dbReference type="InterPro" id="IPR000399">
    <property type="entry name" value="TPP-bd_CS"/>
</dbReference>
<evidence type="ECO:0000259" key="15">
    <source>
        <dbReference type="Pfam" id="PF02776"/>
    </source>
</evidence>
<keyword evidence="16" id="KW-1185">Reference proteome</keyword>
<dbReference type="SUPFAM" id="SSF52467">
    <property type="entry name" value="DHS-like NAD/FAD-binding domain"/>
    <property type="match status" value="1"/>
</dbReference>
<evidence type="ECO:0000313" key="16">
    <source>
        <dbReference type="Proteomes" id="UP000694861"/>
    </source>
</evidence>
<feature type="domain" description="Thiamine pyrophosphate enzyme TPP-binding" evidence="14">
    <location>
        <begin position="454"/>
        <end position="580"/>
    </location>
</feature>
<gene>
    <name evidence="17" type="primary">LOC103342233</name>
</gene>
<reference evidence="16" key="1">
    <citation type="journal article" date="2012" name="Nat. Commun.">
        <title>The genome of Prunus mume.</title>
        <authorList>
            <person name="Zhang Q."/>
            <person name="Chen W."/>
            <person name="Sun L."/>
            <person name="Zhao F."/>
            <person name="Huang B."/>
            <person name="Yang W."/>
            <person name="Tao Y."/>
            <person name="Wang J."/>
            <person name="Yuan Z."/>
            <person name="Fan G."/>
            <person name="Xing Z."/>
            <person name="Han C."/>
            <person name="Pan H."/>
            <person name="Zhong X."/>
            <person name="Shi W."/>
            <person name="Liang X."/>
            <person name="Du D."/>
            <person name="Sun F."/>
            <person name="Xu Z."/>
            <person name="Hao R."/>
            <person name="Lv T."/>
            <person name="Lv Y."/>
            <person name="Zheng Z."/>
            <person name="Sun M."/>
            <person name="Luo L."/>
            <person name="Cai M."/>
            <person name="Gao Y."/>
            <person name="Wang J."/>
            <person name="Yin Y."/>
            <person name="Xu X."/>
            <person name="Cheng T."/>
            <person name="Wang J."/>
        </authorList>
    </citation>
    <scope>NUCLEOTIDE SEQUENCE [LARGE SCALE GENOMIC DNA]</scope>
</reference>